<dbReference type="Gene3D" id="3.40.640.10">
    <property type="entry name" value="Type I PLP-dependent aspartate aminotransferase-like (Major domain)"/>
    <property type="match status" value="1"/>
</dbReference>
<evidence type="ECO:0000256" key="6">
    <source>
        <dbReference type="ARBA" id="ARBA00022898"/>
    </source>
</evidence>
<dbReference type="EMBL" id="FOGV01000019">
    <property type="protein sequence ID" value="SES18690.1"/>
    <property type="molecule type" value="Genomic_DNA"/>
</dbReference>
<evidence type="ECO:0000256" key="5">
    <source>
        <dbReference type="ARBA" id="ARBA00022723"/>
    </source>
</evidence>
<proteinExistence type="inferred from homology"/>
<dbReference type="Proteomes" id="UP000199318">
    <property type="component" value="Unassembled WGS sequence"/>
</dbReference>
<dbReference type="FunFam" id="3.40.640.10:FF:000084">
    <property type="entry name" value="IscS-like cysteine desulfurase"/>
    <property type="match status" value="1"/>
</dbReference>
<keyword evidence="7" id="KW-0408">Iron</keyword>
<dbReference type="PANTHER" id="PTHR11601">
    <property type="entry name" value="CYSTEINE DESULFURYLASE FAMILY MEMBER"/>
    <property type="match status" value="1"/>
</dbReference>
<evidence type="ECO:0000256" key="1">
    <source>
        <dbReference type="ARBA" id="ARBA00001933"/>
    </source>
</evidence>
<dbReference type="PROSITE" id="PS00595">
    <property type="entry name" value="AA_TRANSFER_CLASS_5"/>
    <property type="match status" value="1"/>
</dbReference>
<dbReference type="InterPro" id="IPR015421">
    <property type="entry name" value="PyrdxlP-dep_Trfase_major"/>
</dbReference>
<accession>A0A1H9VA41</accession>
<keyword evidence="5" id="KW-0479">Metal-binding</keyword>
<dbReference type="Gene3D" id="3.90.1150.10">
    <property type="entry name" value="Aspartate Aminotransferase, domain 1"/>
    <property type="match status" value="1"/>
</dbReference>
<evidence type="ECO:0000256" key="7">
    <source>
        <dbReference type="ARBA" id="ARBA00023004"/>
    </source>
</evidence>
<comment type="caution">
    <text evidence="12">The sequence shown here is derived from an EMBL/GenBank/DDBJ whole genome shotgun (WGS) entry which is preliminary data.</text>
</comment>
<dbReference type="RefSeq" id="WP_093073617.1">
    <property type="nucleotide sequence ID" value="NZ_FOGV01000019.1"/>
</dbReference>
<evidence type="ECO:0000256" key="8">
    <source>
        <dbReference type="ARBA" id="ARBA00023014"/>
    </source>
</evidence>
<keyword evidence="6" id="KW-0663">Pyridoxal phosphate</keyword>
<keyword evidence="13" id="KW-1185">Reference proteome</keyword>
<keyword evidence="8" id="KW-0411">Iron-sulfur</keyword>
<organism evidence="12 13">
    <name type="scientific">Salisediminibacterium halotolerans</name>
    <dbReference type="NCBI Taxonomy" id="517425"/>
    <lineage>
        <taxon>Bacteria</taxon>
        <taxon>Bacillati</taxon>
        <taxon>Bacillota</taxon>
        <taxon>Bacilli</taxon>
        <taxon>Bacillales</taxon>
        <taxon>Bacillaceae</taxon>
        <taxon>Salisediminibacterium</taxon>
    </lineage>
</organism>
<evidence type="ECO:0000256" key="10">
    <source>
        <dbReference type="RuleBase" id="RU004504"/>
    </source>
</evidence>
<dbReference type="InterPro" id="IPR020578">
    <property type="entry name" value="Aminotrans_V_PyrdxlP_BS"/>
</dbReference>
<protein>
    <recommendedName>
        <fullName evidence="3">cysteine desulfurase</fullName>
        <ecNumber evidence="3">2.8.1.7</ecNumber>
    </recommendedName>
</protein>
<feature type="domain" description="Aminotransferase class V" evidence="11">
    <location>
        <begin position="5"/>
        <end position="364"/>
    </location>
</feature>
<evidence type="ECO:0000256" key="9">
    <source>
        <dbReference type="ARBA" id="ARBA00050776"/>
    </source>
</evidence>
<evidence type="ECO:0000259" key="11">
    <source>
        <dbReference type="Pfam" id="PF00266"/>
    </source>
</evidence>
<name>A0A1H9VA41_9BACI</name>
<keyword evidence="4" id="KW-0808">Transferase</keyword>
<dbReference type="InterPro" id="IPR015422">
    <property type="entry name" value="PyrdxlP-dep_Trfase_small"/>
</dbReference>
<dbReference type="InterPro" id="IPR016454">
    <property type="entry name" value="Cysteine_dSase"/>
</dbReference>
<dbReference type="OrthoDB" id="9808002at2"/>
<dbReference type="AlphaFoldDB" id="A0A1H9VA41"/>
<reference evidence="13" key="1">
    <citation type="submission" date="2016-10" db="EMBL/GenBank/DDBJ databases">
        <authorList>
            <person name="de Groot N.N."/>
        </authorList>
    </citation>
    <scope>NUCLEOTIDE SEQUENCE [LARGE SCALE GENOMIC DNA]</scope>
    <source>
        <strain evidence="13">10nlg</strain>
    </source>
</reference>
<evidence type="ECO:0000256" key="2">
    <source>
        <dbReference type="ARBA" id="ARBA00006490"/>
    </source>
</evidence>
<dbReference type="PANTHER" id="PTHR11601:SF34">
    <property type="entry name" value="CYSTEINE DESULFURASE"/>
    <property type="match status" value="1"/>
</dbReference>
<comment type="cofactor">
    <cofactor evidence="1 10">
        <name>pyridoxal 5'-phosphate</name>
        <dbReference type="ChEBI" id="CHEBI:597326"/>
    </cofactor>
</comment>
<dbReference type="PIRSF" id="PIRSF005572">
    <property type="entry name" value="NifS"/>
    <property type="match status" value="1"/>
</dbReference>
<evidence type="ECO:0000256" key="3">
    <source>
        <dbReference type="ARBA" id="ARBA00012239"/>
    </source>
</evidence>
<dbReference type="GO" id="GO:0031071">
    <property type="term" value="F:cysteine desulfurase activity"/>
    <property type="evidence" value="ECO:0007669"/>
    <property type="project" value="UniProtKB-EC"/>
</dbReference>
<dbReference type="SUPFAM" id="SSF53383">
    <property type="entry name" value="PLP-dependent transferases"/>
    <property type="match status" value="1"/>
</dbReference>
<dbReference type="STRING" id="1464123.SAMN05444126_11928"/>
<sequence>MKRAIYMDHAATAPVDREVAEAMQPYMTEMYGNPSSIHQFGRQTRKAVDDAKETMASAIGAGYNELIFTSGGTEADNLAVFSAAYSCRDQGKHLITTAIEHHAVLHAFNHLETQGFDVTYLKPDEYGIVSAKAVKEAITAETTFVSVMYGNNETGMIQPVLDIAEMLNDRGILFHTDAVQALGTESFDLSASPIDYAAFSAHKINGPKGIGLLYVKEGAPVMPMFHGGEQEKKRRPGTENVPAIVGFAAAVAKVSAEKETRKSRYAALKEDMLQRFSASAVHYVVNGDQDRSLPHILNISFPGVNIEALLMNLDMDGLAVSSGSACTAGSVNPSHVLTAMTDDEAISHTGLRISFGLGNTNEDAAAAAEMIIRTVKRLQ</sequence>
<evidence type="ECO:0000313" key="12">
    <source>
        <dbReference type="EMBL" id="SES18690.1"/>
    </source>
</evidence>
<dbReference type="GO" id="GO:0046872">
    <property type="term" value="F:metal ion binding"/>
    <property type="evidence" value="ECO:0007669"/>
    <property type="project" value="UniProtKB-KW"/>
</dbReference>
<dbReference type="GO" id="GO:0051536">
    <property type="term" value="F:iron-sulfur cluster binding"/>
    <property type="evidence" value="ECO:0007669"/>
    <property type="project" value="UniProtKB-KW"/>
</dbReference>
<evidence type="ECO:0000256" key="4">
    <source>
        <dbReference type="ARBA" id="ARBA00022679"/>
    </source>
</evidence>
<dbReference type="InterPro" id="IPR015424">
    <property type="entry name" value="PyrdxlP-dep_Trfase"/>
</dbReference>
<evidence type="ECO:0000313" key="13">
    <source>
        <dbReference type="Proteomes" id="UP000199318"/>
    </source>
</evidence>
<gene>
    <name evidence="12" type="ORF">SAMN05444126_11928</name>
</gene>
<dbReference type="EC" id="2.8.1.7" evidence="3"/>
<dbReference type="Gene3D" id="1.10.260.50">
    <property type="match status" value="1"/>
</dbReference>
<dbReference type="Pfam" id="PF00266">
    <property type="entry name" value="Aminotran_5"/>
    <property type="match status" value="1"/>
</dbReference>
<dbReference type="InterPro" id="IPR000192">
    <property type="entry name" value="Aminotrans_V_dom"/>
</dbReference>
<comment type="catalytic activity">
    <reaction evidence="9">
        <text>(sulfur carrier)-H + L-cysteine = (sulfur carrier)-SH + L-alanine</text>
        <dbReference type="Rhea" id="RHEA:43892"/>
        <dbReference type="Rhea" id="RHEA-COMP:14737"/>
        <dbReference type="Rhea" id="RHEA-COMP:14739"/>
        <dbReference type="ChEBI" id="CHEBI:29917"/>
        <dbReference type="ChEBI" id="CHEBI:35235"/>
        <dbReference type="ChEBI" id="CHEBI:57972"/>
        <dbReference type="ChEBI" id="CHEBI:64428"/>
        <dbReference type="EC" id="2.8.1.7"/>
    </reaction>
</comment>
<comment type="similarity">
    <text evidence="2">Belongs to the class-V pyridoxal-phosphate-dependent aminotransferase family. NifS/IscS subfamily.</text>
</comment>